<reference evidence="2" key="2">
    <citation type="journal article" date="2015" name="Genome Biol. Evol.">
        <title>Complete Genome Sequence and Transcriptomic Analysis of the Novel Pathogen Elizabethkingia anophelis in Response to Oxidative Stress.</title>
        <authorList>
            <person name="Li Y."/>
            <person name="Liu Y."/>
            <person name="Chew S.C."/>
            <person name="Tay M."/>
            <person name="Salido M.M."/>
            <person name="Teo J."/>
            <person name="Lauro F.M."/>
            <person name="Givskov M."/>
            <person name="Yang L."/>
        </authorList>
    </citation>
    <scope>NUCLEOTIDE SEQUENCE</scope>
    <source>
        <strain evidence="2">NUHP1</strain>
    </source>
</reference>
<dbReference type="EMBL" id="CP007547">
    <property type="protein sequence ID" value="AIL46687.1"/>
    <property type="molecule type" value="Genomic_DNA"/>
</dbReference>
<evidence type="ECO:0000313" key="3">
    <source>
        <dbReference type="Proteomes" id="UP000028933"/>
    </source>
</evidence>
<dbReference type="KEGG" id="eao:BD94_2912"/>
<dbReference type="Proteomes" id="UP000028933">
    <property type="component" value="Chromosome"/>
</dbReference>
<evidence type="ECO:0000256" key="1">
    <source>
        <dbReference type="SAM" id="SignalP"/>
    </source>
</evidence>
<name>A0A077EGX9_9FLAO</name>
<reference evidence="2" key="1">
    <citation type="journal article" date="2013" name="Lancet">
        <title>First case of E anophelis outbreak in an intensive-care unit.</title>
        <authorList>
            <person name="Teo J."/>
            <person name="Tan S.Y."/>
            <person name="Tay M."/>
            <person name="Ding Y."/>
            <person name="Kjelleberg S."/>
            <person name="Givskov M."/>
            <person name="Lin R.T."/>
            <person name="Yang L."/>
        </authorList>
    </citation>
    <scope>NUCLEOTIDE SEQUENCE [LARGE SCALE GENOMIC DNA]</scope>
    <source>
        <strain evidence="2">NUHP1</strain>
    </source>
</reference>
<sequence>MKRSYLGIGIFSAALFFLGNFETVSAHEPLAVTLEKVQNNSDSVKVENLAKELKKLKPISSNDFKAKFKKEINGFKLTEVEAYEDPETGSSATANYKKGSQNIYLMVTDGAGAGSEQVKSSLLNYLELQKYEEPTDKSKVKNFKGWWVSFDWSMFEGDGLTSIQYLEGNRYGVVSSANKVPIDELESFLKNFSL</sequence>
<protein>
    <recommendedName>
        <fullName evidence="4">DUF4367 domain-containing protein</fullName>
    </recommendedName>
</protein>
<dbReference type="eggNOG" id="ENOG5033UMB">
    <property type="taxonomic scope" value="Bacteria"/>
</dbReference>
<dbReference type="AlphaFoldDB" id="A0A077EGX9"/>
<dbReference type="RefSeq" id="WP_024565775.1">
    <property type="nucleotide sequence ID" value="NZ_CP007547.1"/>
</dbReference>
<keyword evidence="1" id="KW-0732">Signal</keyword>
<gene>
    <name evidence="2" type="ORF">BD94_2912</name>
</gene>
<evidence type="ECO:0000313" key="2">
    <source>
        <dbReference type="EMBL" id="AIL46687.1"/>
    </source>
</evidence>
<evidence type="ECO:0008006" key="4">
    <source>
        <dbReference type="Google" id="ProtNLM"/>
    </source>
</evidence>
<feature type="chain" id="PRO_5001717723" description="DUF4367 domain-containing protein" evidence="1">
    <location>
        <begin position="27"/>
        <end position="194"/>
    </location>
</feature>
<accession>A0A077EGX9</accession>
<dbReference type="HOGENOM" id="CLU_1400591_0_0_10"/>
<proteinExistence type="predicted"/>
<organism evidence="2 3">
    <name type="scientific">Elizabethkingia anophelis NUHP1</name>
    <dbReference type="NCBI Taxonomy" id="1338011"/>
    <lineage>
        <taxon>Bacteria</taxon>
        <taxon>Pseudomonadati</taxon>
        <taxon>Bacteroidota</taxon>
        <taxon>Flavobacteriia</taxon>
        <taxon>Flavobacteriales</taxon>
        <taxon>Weeksellaceae</taxon>
        <taxon>Elizabethkingia</taxon>
    </lineage>
</organism>
<feature type="signal peptide" evidence="1">
    <location>
        <begin position="1"/>
        <end position="26"/>
    </location>
</feature>